<gene>
    <name evidence="1" type="ORF">E5333_12735</name>
</gene>
<comment type="caution">
    <text evidence="1">The sequence shown here is derived from an EMBL/GenBank/DDBJ whole genome shotgun (WGS) entry which is preliminary data.</text>
</comment>
<proteinExistence type="predicted"/>
<dbReference type="Pfam" id="PF00805">
    <property type="entry name" value="Pentapeptide"/>
    <property type="match status" value="1"/>
</dbReference>
<evidence type="ECO:0000313" key="1">
    <source>
        <dbReference type="EMBL" id="TGY70329.1"/>
    </source>
</evidence>
<sequence>MKLTSKHYSNQIFKKASFCNGGLAEWWTKKTFKRCDFDNCDFTDIMARGCRFIGCVFKRGKLQHFYMGSTTLVMPRKTVYRNCTFERVKLRNFGIADFFDCSFINCDFRSAFIAASFTRCSFIGEISGCVFCGPQYKGGYYINWLNYWISNKGRLHYVDFTKATLIDVAFRGGVDLSTTKFPIDYETD</sequence>
<evidence type="ECO:0000313" key="2">
    <source>
        <dbReference type="Proteomes" id="UP000306630"/>
    </source>
</evidence>
<dbReference type="Proteomes" id="UP000306630">
    <property type="component" value="Unassembled WGS sequence"/>
</dbReference>
<dbReference type="AlphaFoldDB" id="A0A4V6REL2"/>
<accession>A0A4V6REL2</accession>
<dbReference type="EMBL" id="SRYD01000061">
    <property type="protein sequence ID" value="TGY70329.1"/>
    <property type="molecule type" value="Genomic_DNA"/>
</dbReference>
<reference evidence="1 2" key="1">
    <citation type="submission" date="2019-04" db="EMBL/GenBank/DDBJ databases">
        <title>Microbes associate with the intestines of laboratory mice.</title>
        <authorList>
            <person name="Navarre W."/>
            <person name="Wong E."/>
            <person name="Huang K."/>
            <person name="Tropini C."/>
            <person name="Ng K."/>
            <person name="Yu B."/>
        </authorList>
    </citation>
    <scope>NUCLEOTIDE SEQUENCE [LARGE SCALE GENOMIC DNA]</scope>
    <source>
        <strain evidence="1 2">NM06_A21</strain>
    </source>
</reference>
<dbReference type="InterPro" id="IPR001646">
    <property type="entry name" value="5peptide_repeat"/>
</dbReference>
<dbReference type="SUPFAM" id="SSF141571">
    <property type="entry name" value="Pentapeptide repeat-like"/>
    <property type="match status" value="1"/>
</dbReference>
<organism evidence="1 2">
    <name type="scientific">Muribaculum intestinale</name>
    <dbReference type="NCBI Taxonomy" id="1796646"/>
    <lineage>
        <taxon>Bacteria</taxon>
        <taxon>Pseudomonadati</taxon>
        <taxon>Bacteroidota</taxon>
        <taxon>Bacteroidia</taxon>
        <taxon>Bacteroidales</taxon>
        <taxon>Muribaculaceae</taxon>
        <taxon>Muribaculum</taxon>
    </lineage>
</organism>
<dbReference type="RefSeq" id="WP_124076334.1">
    <property type="nucleotide sequence ID" value="NZ_SRYD01000061.1"/>
</dbReference>
<protein>
    <submittedName>
        <fullName evidence="1">Pentapeptide repeat-containing protein</fullName>
    </submittedName>
</protein>
<dbReference type="Gene3D" id="2.160.20.80">
    <property type="entry name" value="E3 ubiquitin-protein ligase SopA"/>
    <property type="match status" value="1"/>
</dbReference>
<name>A0A4V6REL2_9BACT</name>